<feature type="transmembrane region" description="Helical" evidence="1">
    <location>
        <begin position="45"/>
        <end position="65"/>
    </location>
</feature>
<dbReference type="EMBL" id="CP002102">
    <property type="protein sequence ID" value="ADL00606.1"/>
    <property type="molecule type" value="Genomic_DNA"/>
</dbReference>
<name>D9QFP2_BRESC</name>
<dbReference type="HOGENOM" id="CLU_2697394_0_0_5"/>
<reference evidence="3" key="1">
    <citation type="journal article" date="2011" name="J. Bacteriol.">
        <title>Genome sequences of eight morphologically diverse alphaproteobacteria.</title>
        <authorList>
            <consortium name="US DOE Joint Genome Institute"/>
            <person name="Brown P.J."/>
            <person name="Kysela D.T."/>
            <person name="Buechlein A."/>
            <person name="Hemmerich C."/>
            <person name="Brun Y.V."/>
        </authorList>
    </citation>
    <scope>NUCLEOTIDE SEQUENCE [LARGE SCALE GENOMIC DNA]</scope>
    <source>
        <strain evidence="3">ATCC 15264 / DSM 4735 / LMG 14903 / NBRC 16000 / CB 81</strain>
    </source>
</reference>
<dbReference type="BioCyc" id="BSUB633149:G1GM8-1289-MONOMER"/>
<dbReference type="RefSeq" id="WP_013268709.1">
    <property type="nucleotide sequence ID" value="NC_014375.1"/>
</dbReference>
<keyword evidence="1" id="KW-1133">Transmembrane helix</keyword>
<sequence length="73" mass="8092">MKRGWFGPKRWGWGASPATAEGWAVIGVFVLAMGVTGYLVDDPVWRWALMLVEIALLLVVIARTYDKNARTGV</sequence>
<dbReference type="InParanoid" id="D9QFP2"/>
<keyword evidence="3" id="KW-1185">Reference proteome</keyword>
<dbReference type="KEGG" id="bsb:Bresu_1294"/>
<protein>
    <submittedName>
        <fullName evidence="2">Uncharacterized protein</fullName>
    </submittedName>
</protein>
<proteinExistence type="predicted"/>
<feature type="transmembrane region" description="Helical" evidence="1">
    <location>
        <begin position="20"/>
        <end position="39"/>
    </location>
</feature>
<keyword evidence="1" id="KW-0472">Membrane</keyword>
<dbReference type="STRING" id="633149.Bresu_1294"/>
<dbReference type="OrthoDB" id="7862423at2"/>
<evidence type="ECO:0000313" key="3">
    <source>
        <dbReference type="Proteomes" id="UP000002696"/>
    </source>
</evidence>
<dbReference type="Proteomes" id="UP000002696">
    <property type="component" value="Chromosome"/>
</dbReference>
<evidence type="ECO:0000256" key="1">
    <source>
        <dbReference type="SAM" id="Phobius"/>
    </source>
</evidence>
<gene>
    <name evidence="2" type="ordered locus">Bresu_1294</name>
</gene>
<keyword evidence="1" id="KW-0812">Transmembrane</keyword>
<dbReference type="AlphaFoldDB" id="D9QFP2"/>
<organism evidence="2 3">
    <name type="scientific">Brevundimonas subvibrioides (strain ATCC 15264 / DSM 4735 / LMG 14903 / NBRC 16000 / CB 81)</name>
    <name type="common">Caulobacter subvibrioides</name>
    <dbReference type="NCBI Taxonomy" id="633149"/>
    <lineage>
        <taxon>Bacteria</taxon>
        <taxon>Pseudomonadati</taxon>
        <taxon>Pseudomonadota</taxon>
        <taxon>Alphaproteobacteria</taxon>
        <taxon>Caulobacterales</taxon>
        <taxon>Caulobacteraceae</taxon>
        <taxon>Brevundimonas</taxon>
    </lineage>
</organism>
<accession>D9QFP2</accession>
<evidence type="ECO:0000313" key="2">
    <source>
        <dbReference type="EMBL" id="ADL00606.1"/>
    </source>
</evidence>